<gene>
    <name evidence="3" type="ORF">BDK51DRAFT_26623</name>
</gene>
<sequence length="304" mass="31417">MDDGYYDEDDYYEEEEEQYDEEEAPSVADVRAVIGSGFSDAQISAALARFNNDFDRAVDALLESGPQPTAPPGLSAPPGLAAPPGLSKQKSVVGTQARVPDTDIHFPSSSGLQNQPRILSTLEAASSLLGGTDSTGVAPSAGVPALATGTSPTPSRIGPLVAPSAPVAPFLLASRVAKSPEANATSDPSRTVSQGLAILPASQETGSLYWVLEPEDWEASLPPGSEVLELGDSGASDLRDSEAWGPWDSRVSHPGDLPAALDPEDSEAPHPEDSEASHPEDSEASHPGDSEASLQGDSEVLDPG</sequence>
<feature type="compositionally biased region" description="Low complexity" evidence="1">
    <location>
        <begin position="76"/>
        <end position="87"/>
    </location>
</feature>
<evidence type="ECO:0000313" key="4">
    <source>
        <dbReference type="Proteomes" id="UP000269721"/>
    </source>
</evidence>
<protein>
    <recommendedName>
        <fullName evidence="2">UBA domain-containing protein</fullName>
    </recommendedName>
</protein>
<reference evidence="4" key="1">
    <citation type="journal article" date="2018" name="Nat. Microbiol.">
        <title>Leveraging single-cell genomics to expand the fungal tree of life.</title>
        <authorList>
            <person name="Ahrendt S.R."/>
            <person name="Quandt C.A."/>
            <person name="Ciobanu D."/>
            <person name="Clum A."/>
            <person name="Salamov A."/>
            <person name="Andreopoulos B."/>
            <person name="Cheng J.F."/>
            <person name="Woyke T."/>
            <person name="Pelin A."/>
            <person name="Henrissat B."/>
            <person name="Reynolds N.K."/>
            <person name="Benny G.L."/>
            <person name="Smith M.E."/>
            <person name="James T.Y."/>
            <person name="Grigoriev I.V."/>
        </authorList>
    </citation>
    <scope>NUCLEOTIDE SEQUENCE [LARGE SCALE GENOMIC DNA]</scope>
</reference>
<name>A0A4P9WKC5_9FUNG</name>
<feature type="region of interest" description="Disordered" evidence="1">
    <location>
        <begin position="219"/>
        <end position="304"/>
    </location>
</feature>
<dbReference type="Pfam" id="PF24559">
    <property type="entry name" value="UBA_RAD5A"/>
    <property type="match status" value="1"/>
</dbReference>
<dbReference type="InterPro" id="IPR015940">
    <property type="entry name" value="UBA"/>
</dbReference>
<evidence type="ECO:0000259" key="2">
    <source>
        <dbReference type="PROSITE" id="PS50030"/>
    </source>
</evidence>
<feature type="region of interest" description="Disordered" evidence="1">
    <location>
        <begin position="178"/>
        <end position="198"/>
    </location>
</feature>
<dbReference type="PROSITE" id="PS50030">
    <property type="entry name" value="UBA"/>
    <property type="match status" value="1"/>
</dbReference>
<feature type="domain" description="UBA" evidence="2">
    <location>
        <begin position="18"/>
        <end position="64"/>
    </location>
</feature>
<evidence type="ECO:0000313" key="3">
    <source>
        <dbReference type="EMBL" id="RKO93264.1"/>
    </source>
</evidence>
<dbReference type="EMBL" id="KZ994310">
    <property type="protein sequence ID" value="RKO93264.1"/>
    <property type="molecule type" value="Genomic_DNA"/>
</dbReference>
<feature type="compositionally biased region" description="Basic and acidic residues" evidence="1">
    <location>
        <begin position="267"/>
        <end position="289"/>
    </location>
</feature>
<dbReference type="InterPro" id="IPR056450">
    <property type="entry name" value="UBA_RAD5A"/>
</dbReference>
<dbReference type="Proteomes" id="UP000269721">
    <property type="component" value="Unassembled WGS sequence"/>
</dbReference>
<feature type="compositionally biased region" description="Polar residues" evidence="1">
    <location>
        <begin position="182"/>
        <end position="194"/>
    </location>
</feature>
<feature type="compositionally biased region" description="Acidic residues" evidence="1">
    <location>
        <begin position="1"/>
        <end position="24"/>
    </location>
</feature>
<dbReference type="Gene3D" id="1.10.8.10">
    <property type="entry name" value="DNA helicase RuvA subunit, C-terminal domain"/>
    <property type="match status" value="1"/>
</dbReference>
<accession>A0A4P9WKC5</accession>
<evidence type="ECO:0000256" key="1">
    <source>
        <dbReference type="SAM" id="MobiDB-lite"/>
    </source>
</evidence>
<dbReference type="InterPro" id="IPR009060">
    <property type="entry name" value="UBA-like_sf"/>
</dbReference>
<feature type="region of interest" description="Disordered" evidence="1">
    <location>
        <begin position="61"/>
        <end position="113"/>
    </location>
</feature>
<organism evidence="3 4">
    <name type="scientific">Blyttiomyces helicus</name>
    <dbReference type="NCBI Taxonomy" id="388810"/>
    <lineage>
        <taxon>Eukaryota</taxon>
        <taxon>Fungi</taxon>
        <taxon>Fungi incertae sedis</taxon>
        <taxon>Chytridiomycota</taxon>
        <taxon>Chytridiomycota incertae sedis</taxon>
        <taxon>Chytridiomycetes</taxon>
        <taxon>Chytridiomycetes incertae sedis</taxon>
        <taxon>Blyttiomyces</taxon>
    </lineage>
</organism>
<dbReference type="AlphaFoldDB" id="A0A4P9WKC5"/>
<feature type="region of interest" description="Disordered" evidence="1">
    <location>
        <begin position="1"/>
        <end position="25"/>
    </location>
</feature>
<proteinExistence type="predicted"/>
<keyword evidence="4" id="KW-1185">Reference proteome</keyword>
<dbReference type="SUPFAM" id="SSF46934">
    <property type="entry name" value="UBA-like"/>
    <property type="match status" value="1"/>
</dbReference>